<dbReference type="Proteomes" id="UP000054549">
    <property type="component" value="Unassembled WGS sequence"/>
</dbReference>
<gene>
    <name evidence="1" type="ORF">M378DRAFT_651003</name>
</gene>
<dbReference type="InParanoid" id="A0A0C2X3P3"/>
<proteinExistence type="predicted"/>
<sequence length="97" mass="10675">MTRLSPDAAVDCSFGSGREIRLTPGPATVNPFSRLRLVVSKSVTLQHLQHSTYSTMATARNGDSQIPLLGFNLLNESYYSLSINHFASALDHCSRFM</sequence>
<accession>A0A0C2X3P3</accession>
<dbReference type="HOGENOM" id="CLU_2346218_0_0_1"/>
<dbReference type="AlphaFoldDB" id="A0A0C2X3P3"/>
<protein>
    <submittedName>
        <fullName evidence="1">Uncharacterized protein</fullName>
    </submittedName>
</protein>
<name>A0A0C2X3P3_AMAMK</name>
<keyword evidence="2" id="KW-1185">Reference proteome</keyword>
<evidence type="ECO:0000313" key="1">
    <source>
        <dbReference type="EMBL" id="KIL63841.1"/>
    </source>
</evidence>
<dbReference type="EMBL" id="KN818255">
    <property type="protein sequence ID" value="KIL63841.1"/>
    <property type="molecule type" value="Genomic_DNA"/>
</dbReference>
<reference evidence="1 2" key="1">
    <citation type="submission" date="2014-04" db="EMBL/GenBank/DDBJ databases">
        <title>Evolutionary Origins and Diversification of the Mycorrhizal Mutualists.</title>
        <authorList>
            <consortium name="DOE Joint Genome Institute"/>
            <consortium name="Mycorrhizal Genomics Consortium"/>
            <person name="Kohler A."/>
            <person name="Kuo A."/>
            <person name="Nagy L.G."/>
            <person name="Floudas D."/>
            <person name="Copeland A."/>
            <person name="Barry K.W."/>
            <person name="Cichocki N."/>
            <person name="Veneault-Fourrey C."/>
            <person name="LaButti K."/>
            <person name="Lindquist E.A."/>
            <person name="Lipzen A."/>
            <person name="Lundell T."/>
            <person name="Morin E."/>
            <person name="Murat C."/>
            <person name="Riley R."/>
            <person name="Ohm R."/>
            <person name="Sun H."/>
            <person name="Tunlid A."/>
            <person name="Henrissat B."/>
            <person name="Grigoriev I.V."/>
            <person name="Hibbett D.S."/>
            <person name="Martin F."/>
        </authorList>
    </citation>
    <scope>NUCLEOTIDE SEQUENCE [LARGE SCALE GENOMIC DNA]</scope>
    <source>
        <strain evidence="1 2">Koide BX008</strain>
    </source>
</reference>
<organism evidence="1 2">
    <name type="scientific">Amanita muscaria (strain Koide BX008)</name>
    <dbReference type="NCBI Taxonomy" id="946122"/>
    <lineage>
        <taxon>Eukaryota</taxon>
        <taxon>Fungi</taxon>
        <taxon>Dikarya</taxon>
        <taxon>Basidiomycota</taxon>
        <taxon>Agaricomycotina</taxon>
        <taxon>Agaricomycetes</taxon>
        <taxon>Agaricomycetidae</taxon>
        <taxon>Agaricales</taxon>
        <taxon>Pluteineae</taxon>
        <taxon>Amanitaceae</taxon>
        <taxon>Amanita</taxon>
    </lineage>
</organism>
<evidence type="ECO:0000313" key="2">
    <source>
        <dbReference type="Proteomes" id="UP000054549"/>
    </source>
</evidence>